<dbReference type="Pfam" id="PF14492">
    <property type="entry name" value="EFG_III"/>
    <property type="match status" value="1"/>
</dbReference>
<dbReference type="InterPro" id="IPR009022">
    <property type="entry name" value="EFG_III"/>
</dbReference>
<keyword evidence="5" id="KW-0342">GTP-binding</keyword>
<name>A0ABU6D0W7_9GAMM</name>
<dbReference type="SUPFAM" id="SSF52540">
    <property type="entry name" value="P-loop containing nucleoside triphosphate hydrolases"/>
    <property type="match status" value="1"/>
</dbReference>
<dbReference type="InterPro" id="IPR005225">
    <property type="entry name" value="Small_GTP-bd"/>
</dbReference>
<keyword evidence="9" id="KW-1185">Reference proteome</keyword>
<dbReference type="Gene3D" id="3.40.50.300">
    <property type="entry name" value="P-loop containing nucleotide triphosphate hydrolases"/>
    <property type="match status" value="1"/>
</dbReference>
<dbReference type="EMBL" id="JAYMYJ010000118">
    <property type="protein sequence ID" value="MEB4591978.1"/>
    <property type="molecule type" value="Genomic_DNA"/>
</dbReference>
<feature type="domain" description="Tr-type G" evidence="7">
    <location>
        <begin position="5"/>
        <end position="260"/>
    </location>
</feature>
<dbReference type="PANTHER" id="PTHR43261:SF6">
    <property type="entry name" value="ELONGATION FACTOR G-LIKE PROTEIN"/>
    <property type="match status" value="1"/>
</dbReference>
<dbReference type="InterPro" id="IPR041095">
    <property type="entry name" value="EFG_II"/>
</dbReference>
<dbReference type="InterPro" id="IPR014721">
    <property type="entry name" value="Ribsml_uS5_D2-typ_fold_subgr"/>
</dbReference>
<evidence type="ECO:0000313" key="8">
    <source>
        <dbReference type="EMBL" id="MEB4591978.1"/>
    </source>
</evidence>
<accession>A0ABU6D0W7</accession>
<dbReference type="SUPFAM" id="SSF50447">
    <property type="entry name" value="Translation proteins"/>
    <property type="match status" value="1"/>
</dbReference>
<dbReference type="PRINTS" id="PR00315">
    <property type="entry name" value="ELONGATNFCT"/>
</dbReference>
<keyword evidence="2" id="KW-0547">Nucleotide-binding</keyword>
<dbReference type="InterPro" id="IPR000795">
    <property type="entry name" value="T_Tr_GTP-bd_dom"/>
</dbReference>
<dbReference type="SUPFAM" id="SSF54980">
    <property type="entry name" value="EF-G C-terminal domain-like"/>
    <property type="match status" value="2"/>
</dbReference>
<dbReference type="Pfam" id="PF00009">
    <property type="entry name" value="GTP_EFTU"/>
    <property type="match status" value="1"/>
</dbReference>
<sequence>MHTTQAIRNIVFTGHTGSGKTSLIEALLFQAGETTQQGDIEKGNTVTDFDPLEQEHHHSLYVSVATAHHAGCHINLIDTPGYPDFQGQVLTALSAADTVVVVINALAGIEPMSRKIMEWVSNQHLPCMVVINRMDAAPAKLERRLQEIADVFGRECLPLELPANHASQVVEVYGHESGEADFSSVDTAHTSLIEQVVEANETAMEHYLEEGEVSAAELHDAFEQALRESHLVPVCFTSAKTGTGVAELLDILAKLAPSPLEAAPHPFIRLQGGKTQAVWADPNPDKPLLAHVFHVEFDPFVGKLALLRVHQGSLKVGNQVLVGADGKSVKIAHLYRLQGKERIPVTQAVPGDICAIAKINEIEPDAILHERHEDDNVGIGGVTLPTPLVGFALRAKKRGDEQKLSEVLHKLVAEDPCLRIEYDAAANETVLRGLGELHLRIALERMDKQYHVEVDAAPPRIPYRETITKTVQAQYRHKKQTGGAGQFGEVLLEVEPLERGAGFEFVSRIVGGAISGSLIPAVEKGVRQVLASGAVSGHPLMDIRVTLVDGKMHSVDSKEVAFVAAGRKAFMQAIAEANPIILEPVVNLEVTVPAAVMGDVSGDLATRRAQIHDAQADESGGNMVIQAKVPLAELEDYASRLNSLTGGEGGWAIQFSHYEPATDKTQQELMAQYKAADD</sequence>
<dbReference type="Gene3D" id="3.30.230.10">
    <property type="match status" value="1"/>
</dbReference>
<dbReference type="Gene3D" id="2.40.30.10">
    <property type="entry name" value="Translation factors"/>
    <property type="match status" value="1"/>
</dbReference>
<dbReference type="PROSITE" id="PS51722">
    <property type="entry name" value="G_TR_2"/>
    <property type="match status" value="1"/>
</dbReference>
<evidence type="ECO:0000256" key="6">
    <source>
        <dbReference type="ARBA" id="ARBA00024731"/>
    </source>
</evidence>
<dbReference type="InterPro" id="IPR035649">
    <property type="entry name" value="EFG_V"/>
</dbReference>
<dbReference type="InterPro" id="IPR020568">
    <property type="entry name" value="Ribosomal_Su5_D2-typ_SF"/>
</dbReference>
<dbReference type="InterPro" id="IPR035647">
    <property type="entry name" value="EFG_III/V"/>
</dbReference>
<dbReference type="GO" id="GO:0003746">
    <property type="term" value="F:translation elongation factor activity"/>
    <property type="evidence" value="ECO:0007669"/>
    <property type="project" value="UniProtKB-KW"/>
</dbReference>
<dbReference type="Gene3D" id="3.30.70.240">
    <property type="match status" value="1"/>
</dbReference>
<evidence type="ECO:0000313" key="9">
    <source>
        <dbReference type="Proteomes" id="UP001308005"/>
    </source>
</evidence>
<dbReference type="NCBIfam" id="NF009381">
    <property type="entry name" value="PRK12740.1-5"/>
    <property type="match status" value="1"/>
</dbReference>
<comment type="caution">
    <text evidence="8">The sequence shown here is derived from an EMBL/GenBank/DDBJ whole genome shotgun (WGS) entry which is preliminary data.</text>
</comment>
<proteinExistence type="predicted"/>
<evidence type="ECO:0000259" key="7">
    <source>
        <dbReference type="PROSITE" id="PS51722"/>
    </source>
</evidence>
<dbReference type="InterPro" id="IPR053905">
    <property type="entry name" value="EF-G-like_DII"/>
</dbReference>
<organism evidence="8 9">
    <name type="scientific">Candidatus Thiothrix phosphatis</name>
    <dbReference type="NCBI Taxonomy" id="3112415"/>
    <lineage>
        <taxon>Bacteria</taxon>
        <taxon>Pseudomonadati</taxon>
        <taxon>Pseudomonadota</taxon>
        <taxon>Gammaproteobacteria</taxon>
        <taxon>Thiotrichales</taxon>
        <taxon>Thiotrichaceae</taxon>
        <taxon>Thiothrix</taxon>
    </lineage>
</organism>
<dbReference type="PANTHER" id="PTHR43261">
    <property type="entry name" value="TRANSLATION ELONGATION FACTOR G-RELATED"/>
    <property type="match status" value="1"/>
</dbReference>
<evidence type="ECO:0000256" key="4">
    <source>
        <dbReference type="ARBA" id="ARBA00022917"/>
    </source>
</evidence>
<dbReference type="Pfam" id="PF22042">
    <property type="entry name" value="EF-G_D2"/>
    <property type="match status" value="1"/>
</dbReference>
<dbReference type="SMART" id="SM00838">
    <property type="entry name" value="EFG_C"/>
    <property type="match status" value="1"/>
</dbReference>
<dbReference type="InterPro" id="IPR000640">
    <property type="entry name" value="EFG_V-like"/>
</dbReference>
<gene>
    <name evidence="8" type="primary">fusA</name>
    <name evidence="8" type="ORF">VSS37_13375</name>
</gene>
<keyword evidence="3 8" id="KW-0251">Elongation factor</keyword>
<keyword evidence="4" id="KW-0648">Protein biosynthesis</keyword>
<reference evidence="9" key="1">
    <citation type="submission" date="2023-07" db="EMBL/GenBank/DDBJ databases">
        <title>The carbon used by Thiothrix.</title>
        <authorList>
            <person name="Chen L."/>
        </authorList>
    </citation>
    <scope>NUCLEOTIDE SEQUENCE [LARGE SCALE GENOMIC DNA]</scope>
</reference>
<dbReference type="Pfam" id="PF00679">
    <property type="entry name" value="EFG_C"/>
    <property type="match status" value="1"/>
</dbReference>
<dbReference type="CDD" id="cd04170">
    <property type="entry name" value="EF-G_bact"/>
    <property type="match status" value="1"/>
</dbReference>
<dbReference type="CDD" id="cd16262">
    <property type="entry name" value="EFG_III"/>
    <property type="match status" value="1"/>
</dbReference>
<dbReference type="SMART" id="SM00889">
    <property type="entry name" value="EFG_IV"/>
    <property type="match status" value="1"/>
</dbReference>
<dbReference type="InterPro" id="IPR027417">
    <property type="entry name" value="P-loop_NTPase"/>
</dbReference>
<dbReference type="Pfam" id="PF03764">
    <property type="entry name" value="EFG_IV"/>
    <property type="match status" value="1"/>
</dbReference>
<evidence type="ECO:0000256" key="2">
    <source>
        <dbReference type="ARBA" id="ARBA00022741"/>
    </source>
</evidence>
<evidence type="ECO:0000256" key="1">
    <source>
        <dbReference type="ARBA" id="ARBA00017872"/>
    </source>
</evidence>
<dbReference type="Gene3D" id="3.30.70.870">
    <property type="entry name" value="Elongation Factor G (Translational Gtpase), domain 3"/>
    <property type="match status" value="1"/>
</dbReference>
<dbReference type="InterPro" id="IPR009000">
    <property type="entry name" value="Transl_B-barrel_sf"/>
</dbReference>
<protein>
    <recommendedName>
        <fullName evidence="1">Elongation factor G</fullName>
    </recommendedName>
</protein>
<comment type="function">
    <text evidence="6">Catalyzes the GTP-dependent ribosomal translocation step during translation elongation. During this step, the ribosome changes from the pre-translocational (PRE) to the post-translocational (POST) state as the newly formed A-site-bound peptidyl-tRNA and P-site-bound deacylated tRNA move to the P and E sites, respectively. Catalyzes the coordinated movement of the two tRNA molecules, the mRNA and conformational changes in the ribosome.</text>
</comment>
<dbReference type="InterPro" id="IPR005517">
    <property type="entry name" value="Transl_elong_EFG/EF2_IV"/>
</dbReference>
<dbReference type="RefSeq" id="WP_324695989.1">
    <property type="nucleotide sequence ID" value="NZ_JAYMYJ010000118.1"/>
</dbReference>
<evidence type="ECO:0000256" key="5">
    <source>
        <dbReference type="ARBA" id="ARBA00023134"/>
    </source>
</evidence>
<dbReference type="CDD" id="cd03713">
    <property type="entry name" value="EFG_mtEFG_C"/>
    <property type="match status" value="1"/>
</dbReference>
<dbReference type="InterPro" id="IPR047872">
    <property type="entry name" value="EFG_IV"/>
</dbReference>
<dbReference type="NCBIfam" id="TIGR00231">
    <property type="entry name" value="small_GTP"/>
    <property type="match status" value="1"/>
</dbReference>
<dbReference type="SUPFAM" id="SSF54211">
    <property type="entry name" value="Ribosomal protein S5 domain 2-like"/>
    <property type="match status" value="1"/>
</dbReference>
<dbReference type="CDD" id="cd01434">
    <property type="entry name" value="EFG_mtEFG1_IV"/>
    <property type="match status" value="1"/>
</dbReference>
<dbReference type="Proteomes" id="UP001308005">
    <property type="component" value="Unassembled WGS sequence"/>
</dbReference>
<dbReference type="NCBIfam" id="NF009891">
    <property type="entry name" value="PRK13351.1-1"/>
    <property type="match status" value="1"/>
</dbReference>
<evidence type="ECO:0000256" key="3">
    <source>
        <dbReference type="ARBA" id="ARBA00022768"/>
    </source>
</evidence>